<dbReference type="EMBL" id="JBHILM010000022">
    <property type="protein sequence ID" value="MFB5683005.1"/>
    <property type="molecule type" value="Genomic_DNA"/>
</dbReference>
<protein>
    <submittedName>
        <fullName evidence="2">Uncharacterized protein</fullName>
    </submittedName>
</protein>
<sequence length="136" mass="15345">MFIAFLVLAVAALIFLFVYNTRNARTAARNSGKKAEPDKPRRNKEARKQLQESSRLEKEQESPAPVKDTAINAERIKVTGEDKAYREAIRSFAEQGEEVARHEESTQKERRSADLSYREALRSMSKSGADGGDKDK</sequence>
<evidence type="ECO:0000313" key="2">
    <source>
        <dbReference type="EMBL" id="MFB5683005.1"/>
    </source>
</evidence>
<comment type="caution">
    <text evidence="2">The sequence shown here is derived from an EMBL/GenBank/DDBJ whole genome shotgun (WGS) entry which is preliminary data.</text>
</comment>
<evidence type="ECO:0000313" key="3">
    <source>
        <dbReference type="Proteomes" id="UP001580407"/>
    </source>
</evidence>
<feature type="region of interest" description="Disordered" evidence="1">
    <location>
        <begin position="26"/>
        <end position="73"/>
    </location>
</feature>
<feature type="region of interest" description="Disordered" evidence="1">
    <location>
        <begin position="95"/>
        <end position="116"/>
    </location>
</feature>
<gene>
    <name evidence="2" type="ORF">ACE3NQ_18980</name>
</gene>
<keyword evidence="3" id="KW-1185">Reference proteome</keyword>
<dbReference type="Proteomes" id="UP001580407">
    <property type="component" value="Unassembled WGS sequence"/>
</dbReference>
<reference evidence="2 3" key="1">
    <citation type="submission" date="2024-09" db="EMBL/GenBank/DDBJ databases">
        <authorList>
            <person name="Ruan L."/>
        </authorList>
    </citation>
    <scope>NUCLEOTIDE SEQUENCE [LARGE SCALE GENOMIC DNA]</scope>
    <source>
        <strain evidence="2 3">D33</strain>
    </source>
</reference>
<feature type="compositionally biased region" description="Basic and acidic residues" evidence="1">
    <location>
        <begin position="98"/>
        <end position="116"/>
    </location>
</feature>
<name>A0ABV5BBQ9_9BACL</name>
<accession>A0ABV5BBQ9</accession>
<proteinExistence type="predicted"/>
<dbReference type="RefSeq" id="WP_375526749.1">
    <property type="nucleotide sequence ID" value="NZ_JBHILM010000022.1"/>
</dbReference>
<organism evidence="2 3">
    <name type="scientific">Paenibacillus terreus</name>
    <dbReference type="NCBI Taxonomy" id="1387834"/>
    <lineage>
        <taxon>Bacteria</taxon>
        <taxon>Bacillati</taxon>
        <taxon>Bacillota</taxon>
        <taxon>Bacilli</taxon>
        <taxon>Bacillales</taxon>
        <taxon>Paenibacillaceae</taxon>
        <taxon>Paenibacillus</taxon>
    </lineage>
</organism>
<evidence type="ECO:0000256" key="1">
    <source>
        <dbReference type="SAM" id="MobiDB-lite"/>
    </source>
</evidence>
<feature type="compositionally biased region" description="Basic and acidic residues" evidence="1">
    <location>
        <begin position="46"/>
        <end position="61"/>
    </location>
</feature>